<dbReference type="PANTHER" id="PTHR33164:SF57">
    <property type="entry name" value="MARR-FAMILY TRANSCRIPTIONAL REGULATOR"/>
    <property type="match status" value="1"/>
</dbReference>
<dbReference type="Pfam" id="PF01047">
    <property type="entry name" value="MarR"/>
    <property type="match status" value="1"/>
</dbReference>
<feature type="region of interest" description="Disordered" evidence="1">
    <location>
        <begin position="1"/>
        <end position="37"/>
    </location>
</feature>
<comment type="caution">
    <text evidence="3">The sequence shown here is derived from an EMBL/GenBank/DDBJ whole genome shotgun (WGS) entry which is preliminary data.</text>
</comment>
<dbReference type="InterPro" id="IPR036388">
    <property type="entry name" value="WH-like_DNA-bd_sf"/>
</dbReference>
<dbReference type="InterPro" id="IPR036390">
    <property type="entry name" value="WH_DNA-bd_sf"/>
</dbReference>
<dbReference type="GO" id="GO:0003700">
    <property type="term" value="F:DNA-binding transcription factor activity"/>
    <property type="evidence" value="ECO:0007669"/>
    <property type="project" value="InterPro"/>
</dbReference>
<protein>
    <submittedName>
        <fullName evidence="3">MarR family transcriptional regulator</fullName>
    </submittedName>
</protein>
<dbReference type="AlphaFoldDB" id="A0A2G7T7N3"/>
<dbReference type="SMART" id="SM00347">
    <property type="entry name" value="HTH_MARR"/>
    <property type="match status" value="1"/>
</dbReference>
<dbReference type="PROSITE" id="PS50995">
    <property type="entry name" value="HTH_MARR_2"/>
    <property type="match status" value="1"/>
</dbReference>
<dbReference type="GO" id="GO:0006950">
    <property type="term" value="P:response to stress"/>
    <property type="evidence" value="ECO:0007669"/>
    <property type="project" value="TreeGrafter"/>
</dbReference>
<evidence type="ECO:0000256" key="1">
    <source>
        <dbReference type="SAM" id="MobiDB-lite"/>
    </source>
</evidence>
<dbReference type="SUPFAM" id="SSF46785">
    <property type="entry name" value="Winged helix' DNA-binding domain"/>
    <property type="match status" value="1"/>
</dbReference>
<proteinExistence type="predicted"/>
<evidence type="ECO:0000259" key="2">
    <source>
        <dbReference type="PROSITE" id="PS50995"/>
    </source>
</evidence>
<feature type="compositionally biased region" description="Low complexity" evidence="1">
    <location>
        <begin position="23"/>
        <end position="35"/>
    </location>
</feature>
<name>A0A2G7T7N3_9FLAO</name>
<dbReference type="PRINTS" id="PR00598">
    <property type="entry name" value="HTHMARR"/>
</dbReference>
<dbReference type="InterPro" id="IPR039422">
    <property type="entry name" value="MarR/SlyA-like"/>
</dbReference>
<sequence length="184" mass="20551">MMERRTGPEDPQAPGRLCLGVPSSSSRSVSMDSSSEPAVDQSRLQRFLGYRLTRAEIHIHKLFARRVAELDLKPSEFSILVLIHSNPGIYLRQLGEALDISPSNLVPVVERLVQRGLIGRQPDPRDRRLQQLHMTAEGSALQARAEGVVVQLEDELEQLLTSTEQRHLFAALDKLMAIQESQPG</sequence>
<dbReference type="EMBL" id="PEKC01000030">
    <property type="protein sequence ID" value="PII35924.1"/>
    <property type="molecule type" value="Genomic_DNA"/>
</dbReference>
<feature type="domain" description="HTH marR-type" evidence="2">
    <location>
        <begin position="45"/>
        <end position="177"/>
    </location>
</feature>
<dbReference type="InterPro" id="IPR000835">
    <property type="entry name" value="HTH_MarR-typ"/>
</dbReference>
<evidence type="ECO:0000313" key="3">
    <source>
        <dbReference type="EMBL" id="PII35924.1"/>
    </source>
</evidence>
<dbReference type="PANTHER" id="PTHR33164">
    <property type="entry name" value="TRANSCRIPTIONAL REGULATOR, MARR FAMILY"/>
    <property type="match status" value="1"/>
</dbReference>
<organism evidence="3">
    <name type="scientific">Chryseobacterium sp. B5</name>
    <dbReference type="NCBI Taxonomy" id="2050562"/>
    <lineage>
        <taxon>Bacteria</taxon>
        <taxon>Pseudomonadati</taxon>
        <taxon>Bacteroidota</taxon>
        <taxon>Flavobacteriia</taxon>
        <taxon>Flavobacteriales</taxon>
        <taxon>Weeksellaceae</taxon>
        <taxon>Chryseobacterium group</taxon>
        <taxon>Chryseobacterium</taxon>
    </lineage>
</organism>
<dbReference type="Gene3D" id="1.10.10.10">
    <property type="entry name" value="Winged helix-like DNA-binding domain superfamily/Winged helix DNA-binding domain"/>
    <property type="match status" value="1"/>
</dbReference>
<gene>
    <name evidence="3" type="ORF">CTI11_10585</name>
</gene>
<reference evidence="3" key="1">
    <citation type="submission" date="2017-10" db="EMBL/GenBank/DDBJ databases">
        <title>Chryseobacterium sp. B5 is a hydrocarbonoclastic and plant growth promoting bacterium.</title>
        <authorList>
            <person name="Thijs S."/>
            <person name="Gkorezis P."/>
            <person name="Van Hamme J."/>
        </authorList>
    </citation>
    <scope>NUCLEOTIDE SEQUENCE</scope>
    <source>
        <strain evidence="3">B5</strain>
    </source>
</reference>
<accession>A0A2G7T7N3</accession>